<name>A0A059F3J4_9MICR</name>
<evidence type="ECO:0000313" key="1">
    <source>
        <dbReference type="EMBL" id="KCZ81526.1"/>
    </source>
</evidence>
<dbReference type="Proteomes" id="UP000030655">
    <property type="component" value="Unassembled WGS sequence"/>
</dbReference>
<dbReference type="EMBL" id="KK365141">
    <property type="protein sequence ID" value="KCZ81526.1"/>
    <property type="molecule type" value="Genomic_DNA"/>
</dbReference>
<evidence type="ECO:0008006" key="3">
    <source>
        <dbReference type="Google" id="ProtNLM"/>
    </source>
</evidence>
<organism evidence="1 2">
    <name type="scientific">Anncaliia algerae PRA339</name>
    <dbReference type="NCBI Taxonomy" id="1288291"/>
    <lineage>
        <taxon>Eukaryota</taxon>
        <taxon>Fungi</taxon>
        <taxon>Fungi incertae sedis</taxon>
        <taxon>Microsporidia</taxon>
        <taxon>Tubulinosematoidea</taxon>
        <taxon>Tubulinosematidae</taxon>
        <taxon>Anncaliia</taxon>
    </lineage>
</organism>
<dbReference type="OrthoDB" id="2194293at2759"/>
<keyword evidence="2" id="KW-1185">Reference proteome</keyword>
<protein>
    <recommendedName>
        <fullName evidence="3">Small-subunit processome Utp12 domain-containing protein</fullName>
    </recommendedName>
</protein>
<dbReference type="AlphaFoldDB" id="A0A059F3J4"/>
<reference evidence="1 2" key="2">
    <citation type="submission" date="2014-03" db="EMBL/GenBank/DDBJ databases">
        <title>The Genome Sequence of Anncaliia algerae insect isolate PRA339.</title>
        <authorList>
            <consortium name="The Broad Institute Genome Sequencing Platform"/>
            <consortium name="The Broad Institute Genome Sequencing Center for Infectious Disease"/>
            <person name="Cuomo C."/>
            <person name="Becnel J."/>
            <person name="Sanscrainte N."/>
            <person name="Walker B."/>
            <person name="Young S.K."/>
            <person name="Zeng Q."/>
            <person name="Gargeya S."/>
            <person name="Fitzgerald M."/>
            <person name="Haas B."/>
            <person name="Abouelleil A."/>
            <person name="Alvarado L."/>
            <person name="Arachchi H.M."/>
            <person name="Berlin A.M."/>
            <person name="Chapman S.B."/>
            <person name="Dewar J."/>
            <person name="Goldberg J."/>
            <person name="Griggs A."/>
            <person name="Gujja S."/>
            <person name="Hansen M."/>
            <person name="Howarth C."/>
            <person name="Imamovic A."/>
            <person name="Larimer J."/>
            <person name="McCowan C."/>
            <person name="Murphy C."/>
            <person name="Neiman D."/>
            <person name="Pearson M."/>
            <person name="Priest M."/>
            <person name="Roberts A."/>
            <person name="Saif S."/>
            <person name="Shea T."/>
            <person name="Sisk P."/>
            <person name="Sykes S."/>
            <person name="Wortman J."/>
            <person name="Nusbaum C."/>
            <person name="Birren B."/>
        </authorList>
    </citation>
    <scope>NUCLEOTIDE SEQUENCE [LARGE SCALE GENOMIC DNA]</scope>
    <source>
        <strain evidence="1 2">PRA339</strain>
    </source>
</reference>
<dbReference type="VEuPathDB" id="MicrosporidiaDB:H312_01104"/>
<dbReference type="HOGENOM" id="CLU_1948320_0_0_1"/>
<gene>
    <name evidence="1" type="ORF">H312_01104</name>
</gene>
<evidence type="ECO:0000313" key="2">
    <source>
        <dbReference type="Proteomes" id="UP000030655"/>
    </source>
</evidence>
<proteinExistence type="predicted"/>
<reference evidence="2" key="1">
    <citation type="submission" date="2013-02" db="EMBL/GenBank/DDBJ databases">
        <authorList>
            <consortium name="The Broad Institute Genome Sequencing Platform"/>
            <person name="Cuomo C."/>
            <person name="Becnel J."/>
            <person name="Sanscrainte N."/>
            <person name="Walker B."/>
            <person name="Young S.K."/>
            <person name="Zeng Q."/>
            <person name="Gargeya S."/>
            <person name="Fitzgerald M."/>
            <person name="Haas B."/>
            <person name="Abouelleil A."/>
            <person name="Alvarado L."/>
            <person name="Arachchi H.M."/>
            <person name="Berlin A.M."/>
            <person name="Chapman S.B."/>
            <person name="Dewar J."/>
            <person name="Goldberg J."/>
            <person name="Griggs A."/>
            <person name="Gujja S."/>
            <person name="Hansen M."/>
            <person name="Howarth C."/>
            <person name="Imamovic A."/>
            <person name="Larimer J."/>
            <person name="McCowan C."/>
            <person name="Murphy C."/>
            <person name="Neiman D."/>
            <person name="Pearson M."/>
            <person name="Priest M."/>
            <person name="Roberts A."/>
            <person name="Saif S."/>
            <person name="Shea T."/>
            <person name="Sisk P."/>
            <person name="Sykes S."/>
            <person name="Wortman J."/>
            <person name="Nusbaum C."/>
            <person name="Birren B."/>
        </authorList>
    </citation>
    <scope>NUCLEOTIDE SEQUENCE [LARGE SCALE GENOMIC DNA]</scope>
    <source>
        <strain evidence="2">PRA339</strain>
    </source>
</reference>
<accession>A0A059F3J4</accession>
<sequence length="129" mass="15136">MSNQIKRKKLKNNTTTDINKIIKTVIQSEDTSVLPNDNYISIKDEYVQPLIEVIIKNLKSVSTHEKIRLLRIVKLLLNKIKILKNIESINNNLLENVIDYKKLMFLKGKILYMKNCLINEENEPENVRD</sequence>